<evidence type="ECO:0000313" key="2">
    <source>
        <dbReference type="EMBL" id="GGD27431.1"/>
    </source>
</evidence>
<dbReference type="Proteomes" id="UP000617355">
    <property type="component" value="Unassembled WGS sequence"/>
</dbReference>
<proteinExistence type="predicted"/>
<protein>
    <submittedName>
        <fullName evidence="2">Uncharacterized protein</fullName>
    </submittedName>
</protein>
<organism evidence="2 3">
    <name type="scientific">Sinisalibacter lacisalsi</name>
    <dbReference type="NCBI Taxonomy" id="1526570"/>
    <lineage>
        <taxon>Bacteria</taxon>
        <taxon>Pseudomonadati</taxon>
        <taxon>Pseudomonadota</taxon>
        <taxon>Alphaproteobacteria</taxon>
        <taxon>Rhodobacterales</taxon>
        <taxon>Roseobacteraceae</taxon>
        <taxon>Sinisalibacter</taxon>
    </lineage>
</organism>
<keyword evidence="1" id="KW-0812">Transmembrane</keyword>
<feature type="transmembrane region" description="Helical" evidence="1">
    <location>
        <begin position="111"/>
        <end position="129"/>
    </location>
</feature>
<gene>
    <name evidence="2" type="ORF">GCM10011358_09630</name>
</gene>
<evidence type="ECO:0000256" key="1">
    <source>
        <dbReference type="SAM" id="Phobius"/>
    </source>
</evidence>
<reference evidence="3" key="1">
    <citation type="journal article" date="2019" name="Int. J. Syst. Evol. Microbiol.">
        <title>The Global Catalogue of Microorganisms (GCM) 10K type strain sequencing project: providing services to taxonomists for standard genome sequencing and annotation.</title>
        <authorList>
            <consortium name="The Broad Institute Genomics Platform"/>
            <consortium name="The Broad Institute Genome Sequencing Center for Infectious Disease"/>
            <person name="Wu L."/>
            <person name="Ma J."/>
        </authorList>
    </citation>
    <scope>NUCLEOTIDE SEQUENCE [LARGE SCALE GENOMIC DNA]</scope>
    <source>
        <strain evidence="3">CGMCC 1.12922</strain>
    </source>
</reference>
<keyword evidence="1" id="KW-0472">Membrane</keyword>
<sequence>MPDMTALTQYQRLEAPGLWRPRAEAQRLNVIVSIGDATLTITDLSDRALAHWSLAALHRLNPGQSPALFAPSDAAEDTEELEIDDADMITALEKVRRAIDRSRPRAGRLRIGFTLAALALGATLAVTWLPGALRQHTLSVLPDVTRTAVGERLLDRVRRATGAPCTGTYGVAALSRLGARVLEGDQARLFVMPAGVAGAGHLPGGIILINRALVEDYPEPDVAAGFLLAEAERARQQDPMAAFLRHAGIVATAKLLTTGTIDDHVLDAYAETLLTTPPEPVPVEALLARFEAAGVRSTPYAYALDKTGETTLGLIEADPVPLALSAPLLADADWISLQGICAE</sequence>
<accession>A0ABQ1QJ23</accession>
<comment type="caution">
    <text evidence="2">The sequence shown here is derived from an EMBL/GenBank/DDBJ whole genome shotgun (WGS) entry which is preliminary data.</text>
</comment>
<evidence type="ECO:0000313" key="3">
    <source>
        <dbReference type="Proteomes" id="UP000617355"/>
    </source>
</evidence>
<keyword evidence="3" id="KW-1185">Reference proteome</keyword>
<keyword evidence="1" id="KW-1133">Transmembrane helix</keyword>
<name>A0ABQ1QJ23_9RHOB</name>
<dbReference type="EMBL" id="BMGI01000001">
    <property type="protein sequence ID" value="GGD27431.1"/>
    <property type="molecule type" value="Genomic_DNA"/>
</dbReference>